<comment type="caution">
    <text evidence="2">The sequence shown here is derived from an EMBL/GenBank/DDBJ whole genome shotgun (WGS) entry which is preliminary data.</text>
</comment>
<protein>
    <submittedName>
        <fullName evidence="2">Uncharacterized protein</fullName>
    </submittedName>
</protein>
<evidence type="ECO:0000256" key="1">
    <source>
        <dbReference type="SAM" id="MobiDB-lite"/>
    </source>
</evidence>
<dbReference type="EMBL" id="JAAAUQ010002864">
    <property type="protein sequence ID" value="KAF9120290.1"/>
    <property type="molecule type" value="Genomic_DNA"/>
</dbReference>
<keyword evidence="3" id="KW-1185">Reference proteome</keyword>
<dbReference type="Proteomes" id="UP000748756">
    <property type="component" value="Unassembled WGS sequence"/>
</dbReference>
<feature type="non-terminal residue" evidence="2">
    <location>
        <position position="1"/>
    </location>
</feature>
<reference evidence="2" key="1">
    <citation type="journal article" date="2020" name="Fungal Divers.">
        <title>Resolving the Mortierellaceae phylogeny through synthesis of multi-gene phylogenetics and phylogenomics.</title>
        <authorList>
            <person name="Vandepol N."/>
            <person name="Liber J."/>
            <person name="Desiro A."/>
            <person name="Na H."/>
            <person name="Kennedy M."/>
            <person name="Barry K."/>
            <person name="Grigoriev I.V."/>
            <person name="Miller A.N."/>
            <person name="O'Donnell K."/>
            <person name="Stajich J.E."/>
            <person name="Bonito G."/>
        </authorList>
    </citation>
    <scope>NUCLEOTIDE SEQUENCE</scope>
    <source>
        <strain evidence="2">NRRL 6426</strain>
    </source>
</reference>
<sequence length="73" mass="8916">WKMGRSNLDLDMLGPGRLYTSHERRYPRVHRHHQEPRRYDKDKLKQFSSQKPLANVPRWSRPEHTPIYNYSSL</sequence>
<name>A0A9P5R443_9FUNG</name>
<feature type="region of interest" description="Disordered" evidence="1">
    <location>
        <begin position="26"/>
        <end position="73"/>
    </location>
</feature>
<feature type="compositionally biased region" description="Basic and acidic residues" evidence="1">
    <location>
        <begin position="36"/>
        <end position="45"/>
    </location>
</feature>
<accession>A0A9P5R443</accession>
<feature type="non-terminal residue" evidence="2">
    <location>
        <position position="73"/>
    </location>
</feature>
<proteinExistence type="predicted"/>
<organism evidence="2 3">
    <name type="scientific">Linnemannia schmuckeri</name>
    <dbReference type="NCBI Taxonomy" id="64567"/>
    <lineage>
        <taxon>Eukaryota</taxon>
        <taxon>Fungi</taxon>
        <taxon>Fungi incertae sedis</taxon>
        <taxon>Mucoromycota</taxon>
        <taxon>Mortierellomycotina</taxon>
        <taxon>Mortierellomycetes</taxon>
        <taxon>Mortierellales</taxon>
        <taxon>Mortierellaceae</taxon>
        <taxon>Linnemannia</taxon>
    </lineage>
</organism>
<evidence type="ECO:0000313" key="3">
    <source>
        <dbReference type="Proteomes" id="UP000748756"/>
    </source>
</evidence>
<dbReference type="AlphaFoldDB" id="A0A9P5R443"/>
<evidence type="ECO:0000313" key="2">
    <source>
        <dbReference type="EMBL" id="KAF9120290.1"/>
    </source>
</evidence>
<gene>
    <name evidence="2" type="ORF">BG015_006104</name>
</gene>